<feature type="domain" description="ABC transmembrane type-1" evidence="10">
    <location>
        <begin position="30"/>
        <end position="306"/>
    </location>
</feature>
<dbReference type="NCBIfam" id="TIGR01842">
    <property type="entry name" value="type_I_sec_PrtD"/>
    <property type="match status" value="1"/>
</dbReference>
<dbReference type="SUPFAM" id="SSF90123">
    <property type="entry name" value="ABC transporter transmembrane region"/>
    <property type="match status" value="1"/>
</dbReference>
<dbReference type="GO" id="GO:0140359">
    <property type="term" value="F:ABC-type transporter activity"/>
    <property type="evidence" value="ECO:0007669"/>
    <property type="project" value="InterPro"/>
</dbReference>
<dbReference type="InterPro" id="IPR003439">
    <property type="entry name" value="ABC_transporter-like_ATP-bd"/>
</dbReference>
<dbReference type="KEGG" id="shd:SUTH_00948"/>
<dbReference type="InterPro" id="IPR011527">
    <property type="entry name" value="ABC1_TM_dom"/>
</dbReference>
<proteinExistence type="predicted"/>
<feature type="transmembrane region" description="Helical" evidence="8">
    <location>
        <begin position="261"/>
        <end position="286"/>
    </location>
</feature>
<dbReference type="Pfam" id="PF00005">
    <property type="entry name" value="ABC_tran"/>
    <property type="match status" value="1"/>
</dbReference>
<dbReference type="Gene3D" id="3.40.50.300">
    <property type="entry name" value="P-loop containing nucleotide triphosphate hydrolases"/>
    <property type="match status" value="1"/>
</dbReference>
<evidence type="ECO:0000256" key="4">
    <source>
        <dbReference type="ARBA" id="ARBA00022741"/>
    </source>
</evidence>
<dbReference type="PROSITE" id="PS50929">
    <property type="entry name" value="ABC_TM1F"/>
    <property type="match status" value="1"/>
</dbReference>
<keyword evidence="2" id="KW-1003">Cell membrane</keyword>
<keyword evidence="6 8" id="KW-1133">Transmembrane helix</keyword>
<dbReference type="PROSITE" id="PS00211">
    <property type="entry name" value="ABC_TRANSPORTER_1"/>
    <property type="match status" value="1"/>
</dbReference>
<keyword evidence="5" id="KW-0067">ATP-binding</keyword>
<dbReference type="PANTHER" id="PTHR24221:SF654">
    <property type="entry name" value="ATP-BINDING CASSETTE SUB-FAMILY B MEMBER 6"/>
    <property type="match status" value="1"/>
</dbReference>
<dbReference type="InterPro" id="IPR036640">
    <property type="entry name" value="ABC1_TM_sf"/>
</dbReference>
<evidence type="ECO:0000259" key="9">
    <source>
        <dbReference type="PROSITE" id="PS50893"/>
    </source>
</evidence>
<name>W0SC05_9PROT</name>
<dbReference type="InterPro" id="IPR027417">
    <property type="entry name" value="P-loop_NTPase"/>
</dbReference>
<dbReference type="RefSeq" id="WP_052473245.1">
    <property type="nucleotide sequence ID" value="NZ_AP012547.1"/>
</dbReference>
<dbReference type="InterPro" id="IPR003593">
    <property type="entry name" value="AAA+_ATPase"/>
</dbReference>
<evidence type="ECO:0000256" key="5">
    <source>
        <dbReference type="ARBA" id="ARBA00022840"/>
    </source>
</evidence>
<dbReference type="InterPro" id="IPR039421">
    <property type="entry name" value="Type_1_exporter"/>
</dbReference>
<dbReference type="Pfam" id="PF00664">
    <property type="entry name" value="ABC_membrane"/>
    <property type="match status" value="1"/>
</dbReference>
<accession>W0SC05</accession>
<feature type="domain" description="ABC transporter" evidence="9">
    <location>
        <begin position="337"/>
        <end position="572"/>
    </location>
</feature>
<dbReference type="GO" id="GO:0030253">
    <property type="term" value="P:protein secretion by the type I secretion system"/>
    <property type="evidence" value="ECO:0007669"/>
    <property type="project" value="InterPro"/>
</dbReference>
<evidence type="ECO:0000256" key="8">
    <source>
        <dbReference type="SAM" id="Phobius"/>
    </source>
</evidence>
<feature type="transmembrane region" description="Helical" evidence="8">
    <location>
        <begin position="28"/>
        <end position="51"/>
    </location>
</feature>
<evidence type="ECO:0000256" key="2">
    <source>
        <dbReference type="ARBA" id="ARBA00022475"/>
    </source>
</evidence>
<evidence type="ECO:0000313" key="12">
    <source>
        <dbReference type="Proteomes" id="UP000031637"/>
    </source>
</evidence>
<dbReference type="SUPFAM" id="SSF52540">
    <property type="entry name" value="P-loop containing nucleoside triphosphate hydrolases"/>
    <property type="match status" value="1"/>
</dbReference>
<feature type="transmembrane region" description="Helical" evidence="8">
    <location>
        <begin position="151"/>
        <end position="180"/>
    </location>
</feature>
<dbReference type="GO" id="GO:0034040">
    <property type="term" value="F:ATPase-coupled lipid transmembrane transporter activity"/>
    <property type="evidence" value="ECO:0007669"/>
    <property type="project" value="TreeGrafter"/>
</dbReference>
<keyword evidence="12" id="KW-1185">Reference proteome</keyword>
<evidence type="ECO:0000259" key="10">
    <source>
        <dbReference type="PROSITE" id="PS50929"/>
    </source>
</evidence>
<dbReference type="GO" id="GO:0030256">
    <property type="term" value="C:type I protein secretion system complex"/>
    <property type="evidence" value="ECO:0007669"/>
    <property type="project" value="InterPro"/>
</dbReference>
<evidence type="ECO:0000256" key="1">
    <source>
        <dbReference type="ARBA" id="ARBA00004651"/>
    </source>
</evidence>
<dbReference type="AlphaFoldDB" id="W0SC05"/>
<keyword evidence="3 8" id="KW-0812">Transmembrane</keyword>
<evidence type="ECO:0000256" key="6">
    <source>
        <dbReference type="ARBA" id="ARBA00022989"/>
    </source>
</evidence>
<dbReference type="PROSITE" id="PS50893">
    <property type="entry name" value="ABC_TRANSPORTER_2"/>
    <property type="match status" value="1"/>
</dbReference>
<gene>
    <name evidence="11" type="ORF">SUTH_00948</name>
</gene>
<dbReference type="Proteomes" id="UP000031637">
    <property type="component" value="Chromosome"/>
</dbReference>
<dbReference type="STRING" id="1223802.SUTH_00948"/>
<evidence type="ECO:0000256" key="3">
    <source>
        <dbReference type="ARBA" id="ARBA00022692"/>
    </source>
</evidence>
<dbReference type="InterPro" id="IPR010128">
    <property type="entry name" value="ATPase_T1SS_PrtD-like"/>
</dbReference>
<comment type="subcellular location">
    <subcellularLocation>
        <location evidence="1">Cell membrane</location>
        <topology evidence="1">Multi-pass membrane protein</topology>
    </subcellularLocation>
</comment>
<dbReference type="PANTHER" id="PTHR24221">
    <property type="entry name" value="ATP-BINDING CASSETTE SUB-FAMILY B"/>
    <property type="match status" value="1"/>
</dbReference>
<feature type="transmembrane region" description="Helical" evidence="8">
    <location>
        <begin position="63"/>
        <end position="83"/>
    </location>
</feature>
<dbReference type="GO" id="GO:0005886">
    <property type="term" value="C:plasma membrane"/>
    <property type="evidence" value="ECO:0007669"/>
    <property type="project" value="UniProtKB-SubCell"/>
</dbReference>
<dbReference type="EMBL" id="AP012547">
    <property type="protein sequence ID" value="BAO28754.1"/>
    <property type="molecule type" value="Genomic_DNA"/>
</dbReference>
<protein>
    <submittedName>
        <fullName evidence="11">Type I secretion system ABC transporter, PrtD family</fullName>
    </submittedName>
</protein>
<organism evidence="11 12">
    <name type="scientific">Sulfuritalea hydrogenivorans sk43H</name>
    <dbReference type="NCBI Taxonomy" id="1223802"/>
    <lineage>
        <taxon>Bacteria</taxon>
        <taxon>Pseudomonadati</taxon>
        <taxon>Pseudomonadota</taxon>
        <taxon>Betaproteobacteria</taxon>
        <taxon>Nitrosomonadales</taxon>
        <taxon>Sterolibacteriaceae</taxon>
        <taxon>Sulfuritalea</taxon>
    </lineage>
</organism>
<dbReference type="GO" id="GO:0005524">
    <property type="term" value="F:ATP binding"/>
    <property type="evidence" value="ECO:0007669"/>
    <property type="project" value="UniProtKB-KW"/>
</dbReference>
<dbReference type="SMART" id="SM00382">
    <property type="entry name" value="AAA"/>
    <property type="match status" value="1"/>
</dbReference>
<evidence type="ECO:0000256" key="7">
    <source>
        <dbReference type="ARBA" id="ARBA00023136"/>
    </source>
</evidence>
<sequence>MSLRAALASGSKSQPSPLLGILLESRQAWLAVFVFSAVINLLMLAPTVYMMQVSDRVMTSRNMMTLLMLTLLVLAIFAVMGALEWARSRVLVRLGVRLDRRIGPRLLSLSHRFEVEKLGDGRRLLGDLAQVRSFLTGYAVLAALDAPWVPIFLLVTLMIHPLLALVVLGGAIVMMILTYITDRSVRTPLADSNNSAAETSQFVATNMRHGEVIEAMGMFPMMLERWQKKQERHLVHQAIASDRAGFTQGVSKFVRMANQSVAMGVGGFLFLSTDVSPSIVFAAMLLSSRISGPIESLLMTWSQLGTTTECWRRLDDALRHADKEYSGVTLPPPKGEVTLEGVFGGPPGASAPFVQSVNLKIPAGVIVAIVGSSASGKSTLVRLITGVWAPRMGTVRLDGADLRTWRRDQLGPYIGYVPQDVELIEGTVAENIARLGPLDSDKVIAAARSAGVHEMVLQMADGYGTQVGANGAFLSGGQRQRIALARAMYGDPPLLVLDEPNANLDEAGELALDTALQQAKQRGQTVMIVSHRPIAIRNCDLILVMQEGQVLLYGPREQVMAKLASAAAAAQT</sequence>
<dbReference type="GO" id="GO:0016887">
    <property type="term" value="F:ATP hydrolysis activity"/>
    <property type="evidence" value="ECO:0007669"/>
    <property type="project" value="InterPro"/>
</dbReference>
<dbReference type="Gene3D" id="1.20.1560.10">
    <property type="entry name" value="ABC transporter type 1, transmembrane domain"/>
    <property type="match status" value="1"/>
</dbReference>
<keyword evidence="4" id="KW-0547">Nucleotide-binding</keyword>
<reference evidence="11 12" key="1">
    <citation type="journal article" date="2014" name="Syst. Appl. Microbiol.">
        <title>Complete genomes of freshwater sulfur oxidizers Sulfuricella denitrificans skB26 and Sulfuritalea hydrogenivorans sk43H: genetic insights into the sulfur oxidation pathway of betaproteobacteria.</title>
        <authorList>
            <person name="Watanabe T."/>
            <person name="Kojima H."/>
            <person name="Fukui M."/>
        </authorList>
    </citation>
    <scope>NUCLEOTIDE SEQUENCE [LARGE SCALE GENOMIC DNA]</scope>
    <source>
        <strain evidence="11">DSM22779</strain>
    </source>
</reference>
<dbReference type="HOGENOM" id="CLU_000604_95_6_4"/>
<dbReference type="InterPro" id="IPR017871">
    <property type="entry name" value="ABC_transporter-like_CS"/>
</dbReference>
<keyword evidence="7 8" id="KW-0472">Membrane</keyword>
<evidence type="ECO:0000313" key="11">
    <source>
        <dbReference type="EMBL" id="BAO28754.1"/>
    </source>
</evidence>